<sequence>MFMHSTCIILTVSSTYTYLHADLQVYMVRYPCKRNAGKLQKKQLQYIYKIDIQVFKLHSSSPCQYSFLLYPLFQLHQYSNNSVPLLAQPINNFFSTKKICCLPVFP</sequence>
<dbReference type="EMBL" id="CAJHJT010000001">
    <property type="protein sequence ID" value="CAD6993821.1"/>
    <property type="molecule type" value="Genomic_DNA"/>
</dbReference>
<evidence type="ECO:0000313" key="3">
    <source>
        <dbReference type="Proteomes" id="UP000606786"/>
    </source>
</evidence>
<name>A0A811U508_CERCA</name>
<protein>
    <submittedName>
        <fullName evidence="2">(Mediterranean fruit fly) hypothetical protein</fullName>
    </submittedName>
</protein>
<dbReference type="AlphaFoldDB" id="A0A811U508"/>
<comment type="caution">
    <text evidence="2">The sequence shown here is derived from an EMBL/GenBank/DDBJ whole genome shotgun (WGS) entry which is preliminary data.</text>
</comment>
<gene>
    <name evidence="2" type="ORF">CCAP1982_LOCUS2618</name>
</gene>
<reference evidence="2" key="1">
    <citation type="submission" date="2020-11" db="EMBL/GenBank/DDBJ databases">
        <authorList>
            <person name="Whitehead M."/>
        </authorList>
    </citation>
    <scope>NUCLEOTIDE SEQUENCE</scope>
    <source>
        <strain evidence="2">EGII</strain>
    </source>
</reference>
<proteinExistence type="predicted"/>
<accession>A0A811U508</accession>
<dbReference type="Proteomes" id="UP000606786">
    <property type="component" value="Unassembled WGS sequence"/>
</dbReference>
<keyword evidence="1" id="KW-0732">Signal</keyword>
<evidence type="ECO:0000313" key="2">
    <source>
        <dbReference type="EMBL" id="CAD6993821.1"/>
    </source>
</evidence>
<evidence type="ECO:0000256" key="1">
    <source>
        <dbReference type="SAM" id="SignalP"/>
    </source>
</evidence>
<feature type="signal peptide" evidence="1">
    <location>
        <begin position="1"/>
        <end position="21"/>
    </location>
</feature>
<keyword evidence="3" id="KW-1185">Reference proteome</keyword>
<feature type="chain" id="PRO_5032267181" evidence="1">
    <location>
        <begin position="22"/>
        <end position="106"/>
    </location>
</feature>
<organism evidence="2 3">
    <name type="scientific">Ceratitis capitata</name>
    <name type="common">Mediterranean fruit fly</name>
    <name type="synonym">Tephritis capitata</name>
    <dbReference type="NCBI Taxonomy" id="7213"/>
    <lineage>
        <taxon>Eukaryota</taxon>
        <taxon>Metazoa</taxon>
        <taxon>Ecdysozoa</taxon>
        <taxon>Arthropoda</taxon>
        <taxon>Hexapoda</taxon>
        <taxon>Insecta</taxon>
        <taxon>Pterygota</taxon>
        <taxon>Neoptera</taxon>
        <taxon>Endopterygota</taxon>
        <taxon>Diptera</taxon>
        <taxon>Brachycera</taxon>
        <taxon>Muscomorpha</taxon>
        <taxon>Tephritoidea</taxon>
        <taxon>Tephritidae</taxon>
        <taxon>Ceratitis</taxon>
        <taxon>Ceratitis</taxon>
    </lineage>
</organism>